<dbReference type="InterPro" id="IPR014998">
    <property type="entry name" value="DUF1848"/>
</dbReference>
<protein>
    <submittedName>
        <fullName evidence="1">DNA photolyase</fullName>
    </submittedName>
</protein>
<dbReference type="EMBL" id="CAACVI010000001">
    <property type="protein sequence ID" value="VEN72615.1"/>
    <property type="molecule type" value="Genomic_DNA"/>
</dbReference>
<proteinExistence type="predicted"/>
<reference evidence="1" key="1">
    <citation type="submission" date="2019-01" db="EMBL/GenBank/DDBJ databases">
        <authorList>
            <consortium name="Genoscope - CEA"/>
            <person name="William W."/>
        </authorList>
    </citation>
    <scope>NUCLEOTIDE SEQUENCE</scope>
    <source>
        <strain evidence="1">CR-1</strain>
    </source>
</reference>
<dbReference type="Pfam" id="PF08902">
    <property type="entry name" value="DUF1848"/>
    <property type="match status" value="1"/>
</dbReference>
<gene>
    <name evidence="1" type="ORF">EPICR_10114</name>
</gene>
<accession>A0A484HDM1</accession>
<keyword evidence="1" id="KW-0456">Lyase</keyword>
<evidence type="ECO:0000313" key="1">
    <source>
        <dbReference type="EMBL" id="VEN72615.1"/>
    </source>
</evidence>
<sequence length="308" mass="34528">MTRAGKITISASRRTDIPAFYMEWLMDRIVNRGFFETVNPYSRKTSVVPAGPDQVGAIVFWSKNFGPFLKEKRGETLLKKGFHLYFHFTLNSKDRLLEPRVPPLEDRLEQMKALSERFGAQNVNWRFDPVCFYRTSGKSRHNLADFPVIAETAARGGVASCVTSFMDHYPKISRRIPAQSGFGFFDPPLSRKIETALRMENLLAPMGIALSLCCEKAVLEGLPAESNIQKSACVPNDFFIREFGGPLSTSRDRGQRPGCGCMVSVDVGVYHLHPCPHDCLFCYANPQSARLPETPGKNPGRKNGGRFQ</sequence>
<dbReference type="AlphaFoldDB" id="A0A484HDM1"/>
<name>A0A484HDM1_9BACT</name>
<organism evidence="1">
    <name type="scientific">uncultured Desulfobacteraceae bacterium</name>
    <dbReference type="NCBI Taxonomy" id="218296"/>
    <lineage>
        <taxon>Bacteria</taxon>
        <taxon>Pseudomonadati</taxon>
        <taxon>Thermodesulfobacteriota</taxon>
        <taxon>Desulfobacteria</taxon>
        <taxon>Desulfobacterales</taxon>
        <taxon>Desulfobacteraceae</taxon>
        <taxon>environmental samples</taxon>
    </lineage>
</organism>
<dbReference type="GO" id="GO:0016829">
    <property type="term" value="F:lyase activity"/>
    <property type="evidence" value="ECO:0007669"/>
    <property type="project" value="UniProtKB-KW"/>
</dbReference>